<dbReference type="Proteomes" id="UP000279236">
    <property type="component" value="Unassembled WGS sequence"/>
</dbReference>
<dbReference type="RefSeq" id="XP_028477656.1">
    <property type="nucleotide sequence ID" value="XM_028621204.1"/>
</dbReference>
<proteinExistence type="predicted"/>
<organism evidence="1 2">
    <name type="scientific">Apiotrichum porosum</name>
    <dbReference type="NCBI Taxonomy" id="105984"/>
    <lineage>
        <taxon>Eukaryota</taxon>
        <taxon>Fungi</taxon>
        <taxon>Dikarya</taxon>
        <taxon>Basidiomycota</taxon>
        <taxon>Agaricomycotina</taxon>
        <taxon>Tremellomycetes</taxon>
        <taxon>Trichosporonales</taxon>
        <taxon>Trichosporonaceae</taxon>
        <taxon>Apiotrichum</taxon>
    </lineage>
</organism>
<reference evidence="1 2" key="1">
    <citation type="submission" date="2018-11" db="EMBL/GenBank/DDBJ databases">
        <title>Genome sequence of Apiotrichum porosum DSM 27194.</title>
        <authorList>
            <person name="Aliyu H."/>
            <person name="Gorte O."/>
            <person name="Ochsenreither K."/>
        </authorList>
    </citation>
    <scope>NUCLEOTIDE SEQUENCE [LARGE SCALE GENOMIC DNA]</scope>
    <source>
        <strain evidence="1 2">DSM 27194</strain>
    </source>
</reference>
<protein>
    <submittedName>
        <fullName evidence="1">Uncharacterized protein</fullName>
    </submittedName>
</protein>
<dbReference type="EMBL" id="RSCE01000003">
    <property type="protein sequence ID" value="RSH84208.1"/>
    <property type="molecule type" value="Genomic_DNA"/>
</dbReference>
<accession>A0A427XZ97</accession>
<sequence length="185" mass="19268">MILTVLLQAVHQAVNDESWRPARLEVLTQVKVAAHCLTLRVKAAADDGVEVVSAGSRRAGVLDCHVVAGRVRLGLGGLAGLAGLARDRTDAAEVGVAVANRDALGVESGQVDDFREPRLSNGCFDGVNIARKLGCQRASVAHHTASIARRTVGVVTILREAEDGGTTLNALSLASRASDEEAACQ</sequence>
<dbReference type="AlphaFoldDB" id="A0A427XZ97"/>
<keyword evidence="2" id="KW-1185">Reference proteome</keyword>
<gene>
    <name evidence="1" type="ORF">EHS24_005717</name>
</gene>
<dbReference type="GeneID" id="39590260"/>
<evidence type="ECO:0000313" key="1">
    <source>
        <dbReference type="EMBL" id="RSH84208.1"/>
    </source>
</evidence>
<name>A0A427XZ97_9TREE</name>
<comment type="caution">
    <text evidence="1">The sequence shown here is derived from an EMBL/GenBank/DDBJ whole genome shotgun (WGS) entry which is preliminary data.</text>
</comment>
<evidence type="ECO:0000313" key="2">
    <source>
        <dbReference type="Proteomes" id="UP000279236"/>
    </source>
</evidence>